<evidence type="ECO:0000313" key="4">
    <source>
        <dbReference type="Proteomes" id="UP001549076"/>
    </source>
</evidence>
<keyword evidence="4" id="KW-1185">Reference proteome</keyword>
<keyword evidence="2" id="KW-0812">Transmembrane</keyword>
<gene>
    <name evidence="3" type="ORF">ABID37_000387</name>
</gene>
<dbReference type="InterPro" id="IPR052205">
    <property type="entry name" value="FliO/MopB"/>
</dbReference>
<evidence type="ECO:0000256" key="2">
    <source>
        <dbReference type="SAM" id="Phobius"/>
    </source>
</evidence>
<dbReference type="PANTHER" id="PTHR38766">
    <property type="entry name" value="FLAGELLAR PROTEIN FLIO"/>
    <property type="match status" value="1"/>
</dbReference>
<feature type="compositionally biased region" description="Pro residues" evidence="1">
    <location>
        <begin position="110"/>
        <end position="135"/>
    </location>
</feature>
<feature type="compositionally biased region" description="Pro residues" evidence="1">
    <location>
        <begin position="142"/>
        <end position="151"/>
    </location>
</feature>
<protein>
    <recommendedName>
        <fullName evidence="5">Flagellar biosynthesis protein FliO</fullName>
    </recommendedName>
</protein>
<feature type="region of interest" description="Disordered" evidence="1">
    <location>
        <begin position="106"/>
        <end position="227"/>
    </location>
</feature>
<reference evidence="3 4" key="1">
    <citation type="submission" date="2024-06" db="EMBL/GenBank/DDBJ databases">
        <title>Genomic Encyclopedia of Type Strains, Phase IV (KMG-IV): sequencing the most valuable type-strain genomes for metagenomic binning, comparative biology and taxonomic classification.</title>
        <authorList>
            <person name="Goeker M."/>
        </authorList>
    </citation>
    <scope>NUCLEOTIDE SEQUENCE [LARGE SCALE GENOMIC DNA]</scope>
    <source>
        <strain evidence="3 4">DSM 27865</strain>
    </source>
</reference>
<evidence type="ECO:0008006" key="5">
    <source>
        <dbReference type="Google" id="ProtNLM"/>
    </source>
</evidence>
<evidence type="ECO:0000313" key="3">
    <source>
        <dbReference type="EMBL" id="MET3790203.1"/>
    </source>
</evidence>
<dbReference type="Proteomes" id="UP001549076">
    <property type="component" value="Unassembled WGS sequence"/>
</dbReference>
<keyword evidence="2" id="KW-1133">Transmembrane helix</keyword>
<proteinExistence type="predicted"/>
<feature type="compositionally biased region" description="Low complexity" evidence="1">
    <location>
        <begin position="189"/>
        <end position="201"/>
    </location>
</feature>
<keyword evidence="2" id="KW-0472">Membrane</keyword>
<organism evidence="3 4">
    <name type="scientific">Aquamicrobium terrae</name>
    <dbReference type="NCBI Taxonomy" id="1324945"/>
    <lineage>
        <taxon>Bacteria</taxon>
        <taxon>Pseudomonadati</taxon>
        <taxon>Pseudomonadota</taxon>
        <taxon>Alphaproteobacteria</taxon>
        <taxon>Hyphomicrobiales</taxon>
        <taxon>Phyllobacteriaceae</taxon>
        <taxon>Aquamicrobium</taxon>
    </lineage>
</organism>
<name>A0ABV2MTS3_9HYPH</name>
<sequence length="227" mass="23941">MFEFLDSAGGAGYGTAIFWVLAALVLFAVVLLIVKTIRSMNFGTFVAGGRNRKTRLAVMDATAVDSHRRLVLVRRDDVEHLILIGGPTDVVVERDIRLAASRRAAAPLSEPAPVPHQPSRAPVPPAPPRAAPPQAPVSAPARPAPIAPQPPAARHVEPAPPPVADPSPRANIPVQPRQPVQSVDDALDDSLASELALSLDDPAPARPGPSLDDEMSRLLGELSTGKR</sequence>
<evidence type="ECO:0000256" key="1">
    <source>
        <dbReference type="SAM" id="MobiDB-lite"/>
    </source>
</evidence>
<dbReference type="EMBL" id="JBEPML010000001">
    <property type="protein sequence ID" value="MET3790203.1"/>
    <property type="molecule type" value="Genomic_DNA"/>
</dbReference>
<feature type="transmembrane region" description="Helical" evidence="2">
    <location>
        <begin position="12"/>
        <end position="34"/>
    </location>
</feature>
<dbReference type="PANTHER" id="PTHR38766:SF1">
    <property type="entry name" value="FLAGELLAR PROTEIN FLIO"/>
    <property type="match status" value="1"/>
</dbReference>
<dbReference type="RefSeq" id="WP_354192306.1">
    <property type="nucleotide sequence ID" value="NZ_JBEPML010000001.1"/>
</dbReference>
<accession>A0ABV2MTS3</accession>
<comment type="caution">
    <text evidence="3">The sequence shown here is derived from an EMBL/GenBank/DDBJ whole genome shotgun (WGS) entry which is preliminary data.</text>
</comment>